<keyword evidence="1" id="KW-0285">Flavoprotein</keyword>
<dbReference type="InterPro" id="IPR016169">
    <property type="entry name" value="FAD-bd_PCMH_sub2"/>
</dbReference>
<keyword evidence="5" id="KW-1185">Reference proteome</keyword>
<dbReference type="PROSITE" id="PS51387">
    <property type="entry name" value="FAD_PCMH"/>
    <property type="match status" value="1"/>
</dbReference>
<dbReference type="InterPro" id="IPR016167">
    <property type="entry name" value="FAD-bd_PCMH_sub1"/>
</dbReference>
<dbReference type="AlphaFoldDB" id="A0A2D2DQ76"/>
<dbReference type="Pfam" id="PF01565">
    <property type="entry name" value="FAD_binding_4"/>
    <property type="match status" value="1"/>
</dbReference>
<dbReference type="InterPro" id="IPR016164">
    <property type="entry name" value="FAD-linked_Oxase-like_C"/>
</dbReference>
<evidence type="ECO:0000313" key="4">
    <source>
        <dbReference type="EMBL" id="ATQ77121.1"/>
    </source>
</evidence>
<sequence length="563" mass="60496">MRIIEEQKFRHEQPDSGWKRGVLAALRLIVGAEHASDDPAALRRYTCSTAARSTVPLAVVRPGSQAEVVALVRLAGARALPLYPLSTGCNWGYGDACAVGDAQLIVDLGRMNRIVEVDAELGYAVIEPGVTQQQLSDYLHSEKLNWWIDCTGAGPDTSFMGNILERGFGHSPYGNRLQHVSGMHIVLASGEVLATGFGHYPQARAAHLFPYGVGPFLDGMFTQSNFGIVTRIGIWLQPAADCVNHFLCTMSEHEDIGPVVDALRPLRMNGTLRSIVHIGNDLRVISGGRVFPRSLAPDQSSLPPAVRGSLREAAAVGAWTVSGALYGSAAQVAAARAAIKVALRGTRARTAFLSERKLRWGAAMARLLGSSRAGLRLRAQVGLGEALFAMNRGKPNGRFLAGAYWRRRQALPAGFPHKADPALDNCGMLWISPVLPMRGKDVLDLHALVEPLFAAHGFDLFVTFSMINERALGAVLTIAYDKEDAAEVARAKECYRAVFESVMEAGYIPYRVGNQSMAALDPGGDVYWNTVARIKAALDPEGLIAPGRYEPGRAKGLVAGGAG</sequence>
<dbReference type="PANTHER" id="PTHR11748">
    <property type="entry name" value="D-LACTATE DEHYDROGENASE"/>
    <property type="match status" value="1"/>
</dbReference>
<evidence type="ECO:0000313" key="5">
    <source>
        <dbReference type="Proteomes" id="UP000229897"/>
    </source>
</evidence>
<dbReference type="GO" id="GO:0008720">
    <property type="term" value="F:D-lactate dehydrogenase (NAD+) activity"/>
    <property type="evidence" value="ECO:0007669"/>
    <property type="project" value="TreeGrafter"/>
</dbReference>
<dbReference type="Gene3D" id="3.30.43.10">
    <property type="entry name" value="Uridine Diphospho-n-acetylenolpyruvylglucosamine Reductase, domain 2"/>
    <property type="match status" value="1"/>
</dbReference>
<dbReference type="InterPro" id="IPR006094">
    <property type="entry name" value="Oxid_FAD_bind_N"/>
</dbReference>
<dbReference type="PANTHER" id="PTHR11748:SF114">
    <property type="entry name" value="ARYL-ALCOHOL OXIDASE VANILLYL-ALCOHOL OXIDASE (AFU_ORTHOLOGUE AFUA_3G09500)-RELATED"/>
    <property type="match status" value="1"/>
</dbReference>
<keyword evidence="2" id="KW-0274">FAD</keyword>
<feature type="domain" description="FAD-binding PCMH-type" evidence="3">
    <location>
        <begin position="52"/>
        <end position="239"/>
    </location>
</feature>
<dbReference type="Gene3D" id="3.40.462.10">
    <property type="entry name" value="FAD-linked oxidases, C-terminal domain"/>
    <property type="match status" value="1"/>
</dbReference>
<dbReference type="SUPFAM" id="SSF55103">
    <property type="entry name" value="FAD-linked oxidases, C-terminal domain"/>
    <property type="match status" value="1"/>
</dbReference>
<dbReference type="Proteomes" id="UP000229897">
    <property type="component" value="Chromosome"/>
</dbReference>
<protein>
    <submittedName>
        <fullName evidence="4">FAD-linked oxidase</fullName>
    </submittedName>
</protein>
<dbReference type="RefSeq" id="WP_099879004.1">
    <property type="nucleotide sequence ID" value="NZ_CP024608.1"/>
</dbReference>
<dbReference type="InterPro" id="IPR016170">
    <property type="entry name" value="Cytok_DH_C_sf"/>
</dbReference>
<name>A0A2D2DQ76_9BURK</name>
<dbReference type="InterPro" id="IPR036318">
    <property type="entry name" value="FAD-bd_PCMH-like_sf"/>
</dbReference>
<proteinExistence type="predicted"/>
<accession>A0A2D2DQ76</accession>
<dbReference type="GO" id="GO:1903457">
    <property type="term" value="P:lactate catabolic process"/>
    <property type="evidence" value="ECO:0007669"/>
    <property type="project" value="TreeGrafter"/>
</dbReference>
<dbReference type="EMBL" id="CP024608">
    <property type="protein sequence ID" value="ATQ77121.1"/>
    <property type="molecule type" value="Genomic_DNA"/>
</dbReference>
<reference evidence="4" key="1">
    <citation type="submission" date="2017-10" db="EMBL/GenBank/DDBJ databases">
        <title>Massilia psychrophilum sp. nov., a novel purple-pigmented bacterium isolated from Tianshan glacier, Xinjiang Municipality, China.</title>
        <authorList>
            <person name="Wang H."/>
        </authorList>
    </citation>
    <scope>NUCLEOTIDE SEQUENCE [LARGE SCALE GENOMIC DNA]</scope>
    <source>
        <strain evidence="4">B2</strain>
    </source>
</reference>
<dbReference type="GO" id="GO:0071949">
    <property type="term" value="F:FAD binding"/>
    <property type="evidence" value="ECO:0007669"/>
    <property type="project" value="InterPro"/>
</dbReference>
<dbReference type="GO" id="GO:0004458">
    <property type="term" value="F:D-lactate dehydrogenase (cytochrome) activity"/>
    <property type="evidence" value="ECO:0007669"/>
    <property type="project" value="TreeGrafter"/>
</dbReference>
<evidence type="ECO:0000256" key="1">
    <source>
        <dbReference type="ARBA" id="ARBA00022630"/>
    </source>
</evidence>
<dbReference type="OrthoDB" id="9811557at2"/>
<dbReference type="SUPFAM" id="SSF56176">
    <property type="entry name" value="FAD-binding/transporter-associated domain-like"/>
    <property type="match status" value="1"/>
</dbReference>
<dbReference type="KEGG" id="mass:CR152_23340"/>
<dbReference type="Gene3D" id="3.30.465.10">
    <property type="match status" value="1"/>
</dbReference>
<organism evidence="4 5">
    <name type="scientific">Massilia violaceinigra</name>
    <dbReference type="NCBI Taxonomy" id="2045208"/>
    <lineage>
        <taxon>Bacteria</taxon>
        <taxon>Pseudomonadati</taxon>
        <taxon>Pseudomonadota</taxon>
        <taxon>Betaproteobacteria</taxon>
        <taxon>Burkholderiales</taxon>
        <taxon>Oxalobacteraceae</taxon>
        <taxon>Telluria group</taxon>
        <taxon>Massilia</taxon>
    </lineage>
</organism>
<evidence type="ECO:0000259" key="3">
    <source>
        <dbReference type="PROSITE" id="PS51387"/>
    </source>
</evidence>
<evidence type="ECO:0000256" key="2">
    <source>
        <dbReference type="ARBA" id="ARBA00022827"/>
    </source>
</evidence>
<gene>
    <name evidence="4" type="ORF">CR152_23340</name>
</gene>
<dbReference type="InterPro" id="IPR016166">
    <property type="entry name" value="FAD-bd_PCMH"/>
</dbReference>